<feature type="chain" id="PRO_5007856869" evidence="1">
    <location>
        <begin position="29"/>
        <end position="163"/>
    </location>
</feature>
<dbReference type="EMBL" id="KV426191">
    <property type="protein sequence ID" value="KZV85366.1"/>
    <property type="molecule type" value="Genomic_DNA"/>
</dbReference>
<protein>
    <submittedName>
        <fullName evidence="2">Uncharacterized protein</fullName>
    </submittedName>
</protein>
<organism evidence="2 3">
    <name type="scientific">Exidia glandulosa HHB12029</name>
    <dbReference type="NCBI Taxonomy" id="1314781"/>
    <lineage>
        <taxon>Eukaryota</taxon>
        <taxon>Fungi</taxon>
        <taxon>Dikarya</taxon>
        <taxon>Basidiomycota</taxon>
        <taxon>Agaricomycotina</taxon>
        <taxon>Agaricomycetes</taxon>
        <taxon>Auriculariales</taxon>
        <taxon>Exidiaceae</taxon>
        <taxon>Exidia</taxon>
    </lineage>
</organism>
<evidence type="ECO:0000313" key="2">
    <source>
        <dbReference type="EMBL" id="KZV85366.1"/>
    </source>
</evidence>
<keyword evidence="1" id="KW-0732">Signal</keyword>
<evidence type="ECO:0000256" key="1">
    <source>
        <dbReference type="SAM" id="SignalP"/>
    </source>
</evidence>
<dbReference type="AlphaFoldDB" id="A0A165DU63"/>
<feature type="signal peptide" evidence="1">
    <location>
        <begin position="1"/>
        <end position="28"/>
    </location>
</feature>
<keyword evidence="3" id="KW-1185">Reference proteome</keyword>
<sequence>MTAFTYANPFILPLTLLIPLFLSDLSFAAVYNVSGNSPRWVMGNSPAAVTDVTEFDPACGVVLQFLPSESAALFFQGTSLIVYGTLEIPGPILDGGLTSPGDLYVWVDGKRGTTSYPDGPCYMEVCTWTDLDPQMTHNLTIAVLGPGSGPGNKLPAFWVKQAS</sequence>
<accession>A0A165DU63</accession>
<name>A0A165DU63_EXIGL</name>
<evidence type="ECO:0000313" key="3">
    <source>
        <dbReference type="Proteomes" id="UP000077266"/>
    </source>
</evidence>
<proteinExistence type="predicted"/>
<dbReference type="InParanoid" id="A0A165DU63"/>
<gene>
    <name evidence="2" type="ORF">EXIGLDRAFT_775655</name>
</gene>
<dbReference type="Proteomes" id="UP000077266">
    <property type="component" value="Unassembled WGS sequence"/>
</dbReference>
<reference evidence="2 3" key="1">
    <citation type="journal article" date="2016" name="Mol. Biol. Evol.">
        <title>Comparative Genomics of Early-Diverging Mushroom-Forming Fungi Provides Insights into the Origins of Lignocellulose Decay Capabilities.</title>
        <authorList>
            <person name="Nagy L.G."/>
            <person name="Riley R."/>
            <person name="Tritt A."/>
            <person name="Adam C."/>
            <person name="Daum C."/>
            <person name="Floudas D."/>
            <person name="Sun H."/>
            <person name="Yadav J.S."/>
            <person name="Pangilinan J."/>
            <person name="Larsson K.H."/>
            <person name="Matsuura K."/>
            <person name="Barry K."/>
            <person name="Labutti K."/>
            <person name="Kuo R."/>
            <person name="Ohm R.A."/>
            <person name="Bhattacharya S.S."/>
            <person name="Shirouzu T."/>
            <person name="Yoshinaga Y."/>
            <person name="Martin F.M."/>
            <person name="Grigoriev I.V."/>
            <person name="Hibbett D.S."/>
        </authorList>
    </citation>
    <scope>NUCLEOTIDE SEQUENCE [LARGE SCALE GENOMIC DNA]</scope>
    <source>
        <strain evidence="2 3">HHB12029</strain>
    </source>
</reference>